<reference evidence="2 3" key="1">
    <citation type="submission" date="2018-10" db="EMBL/GenBank/DDBJ databases">
        <title>Genome assembly for a Yunnan-Guizhou Plateau 3E fish, Anabarilius grahami (Regan), and its evolutionary and genetic applications.</title>
        <authorList>
            <person name="Jiang W."/>
        </authorList>
    </citation>
    <scope>NUCLEOTIDE SEQUENCE [LARGE SCALE GENOMIC DNA]</scope>
    <source>
        <strain evidence="2">AG-KIZ</strain>
        <tissue evidence="2">Muscle</tissue>
    </source>
</reference>
<evidence type="ECO:0000313" key="2">
    <source>
        <dbReference type="EMBL" id="ROL53078.1"/>
    </source>
</evidence>
<dbReference type="AlphaFoldDB" id="A0A3N0Z534"/>
<feature type="region of interest" description="Disordered" evidence="1">
    <location>
        <begin position="113"/>
        <end position="150"/>
    </location>
</feature>
<protein>
    <submittedName>
        <fullName evidence="2">Uncharacterized protein</fullName>
    </submittedName>
</protein>
<sequence>METQAELRGRYTRATSMARKPKVEAPACGTESETGALQTGATTVGVRLTGKPEERRSLVELKGWRVEAEVESWAWRTEVKLGNLHHRAELMIRKPEAKPKSCKELAVGAKSRSWMTSVEPADPGDWTEPAKEMGPGSLAGRKVSRQDRSIQTAVRDQLERRRIEAGDSEGNWIHGLQFEKAVVHSWLWGRLGSTPRLREDPGGRL</sequence>
<name>A0A3N0Z534_ANAGA</name>
<feature type="region of interest" description="Disordered" evidence="1">
    <location>
        <begin position="16"/>
        <end position="36"/>
    </location>
</feature>
<organism evidence="2 3">
    <name type="scientific">Anabarilius grahami</name>
    <name type="common">Kanglang fish</name>
    <name type="synonym">Barilius grahami</name>
    <dbReference type="NCBI Taxonomy" id="495550"/>
    <lineage>
        <taxon>Eukaryota</taxon>
        <taxon>Metazoa</taxon>
        <taxon>Chordata</taxon>
        <taxon>Craniata</taxon>
        <taxon>Vertebrata</taxon>
        <taxon>Euteleostomi</taxon>
        <taxon>Actinopterygii</taxon>
        <taxon>Neopterygii</taxon>
        <taxon>Teleostei</taxon>
        <taxon>Ostariophysi</taxon>
        <taxon>Cypriniformes</taxon>
        <taxon>Xenocyprididae</taxon>
        <taxon>Xenocypridinae</taxon>
        <taxon>Xenocypridinae incertae sedis</taxon>
        <taxon>Anabarilius</taxon>
    </lineage>
</organism>
<accession>A0A3N0Z534</accession>
<evidence type="ECO:0000256" key="1">
    <source>
        <dbReference type="SAM" id="MobiDB-lite"/>
    </source>
</evidence>
<proteinExistence type="predicted"/>
<gene>
    <name evidence="2" type="ORF">DPX16_8020</name>
</gene>
<dbReference type="EMBL" id="RJVU01014084">
    <property type="protein sequence ID" value="ROL53078.1"/>
    <property type="molecule type" value="Genomic_DNA"/>
</dbReference>
<dbReference type="Proteomes" id="UP000281406">
    <property type="component" value="Unassembled WGS sequence"/>
</dbReference>
<keyword evidence="3" id="KW-1185">Reference proteome</keyword>
<evidence type="ECO:0000313" key="3">
    <source>
        <dbReference type="Proteomes" id="UP000281406"/>
    </source>
</evidence>
<comment type="caution">
    <text evidence="2">The sequence shown here is derived from an EMBL/GenBank/DDBJ whole genome shotgun (WGS) entry which is preliminary data.</text>
</comment>